<protein>
    <submittedName>
        <fullName evidence="4">Uncharacterized protein</fullName>
    </submittedName>
</protein>
<dbReference type="EMBL" id="KN847493">
    <property type="protein sequence ID" value="KIW18213.1"/>
    <property type="molecule type" value="Genomic_DNA"/>
</dbReference>
<dbReference type="SUPFAM" id="SSF51735">
    <property type="entry name" value="NAD(P)-binding Rossmann-fold domains"/>
    <property type="match status" value="1"/>
</dbReference>
<gene>
    <name evidence="4" type="ORF">PV08_02501</name>
</gene>
<dbReference type="HOGENOM" id="CLU_010194_13_0_1"/>
<dbReference type="InterPro" id="IPR036291">
    <property type="entry name" value="NAD(P)-bd_dom_sf"/>
</dbReference>
<dbReference type="VEuPathDB" id="FungiDB:PV08_02501"/>
<dbReference type="Pfam" id="PF00106">
    <property type="entry name" value="adh_short"/>
    <property type="match status" value="1"/>
</dbReference>
<evidence type="ECO:0000256" key="3">
    <source>
        <dbReference type="ARBA" id="ARBA00023002"/>
    </source>
</evidence>
<dbReference type="GO" id="GO:0016616">
    <property type="term" value="F:oxidoreductase activity, acting on the CH-OH group of donors, NAD or NADP as acceptor"/>
    <property type="evidence" value="ECO:0007669"/>
    <property type="project" value="TreeGrafter"/>
</dbReference>
<dbReference type="AlphaFoldDB" id="A0A0D2BGS9"/>
<dbReference type="PRINTS" id="PR00081">
    <property type="entry name" value="GDHRDH"/>
</dbReference>
<evidence type="ECO:0000256" key="2">
    <source>
        <dbReference type="ARBA" id="ARBA00022857"/>
    </source>
</evidence>
<dbReference type="InterPro" id="IPR002347">
    <property type="entry name" value="SDR_fam"/>
</dbReference>
<dbReference type="PROSITE" id="PS00061">
    <property type="entry name" value="ADH_SHORT"/>
    <property type="match status" value="1"/>
</dbReference>
<dbReference type="OrthoDB" id="37659at2759"/>
<dbReference type="STRING" id="91928.A0A0D2BGS9"/>
<reference evidence="4 5" key="1">
    <citation type="submission" date="2015-01" db="EMBL/GenBank/DDBJ databases">
        <title>The Genome Sequence of Exophiala spinifera CBS89968.</title>
        <authorList>
            <consortium name="The Broad Institute Genomics Platform"/>
            <person name="Cuomo C."/>
            <person name="de Hoog S."/>
            <person name="Gorbushina A."/>
            <person name="Stielow B."/>
            <person name="Teixiera M."/>
            <person name="Abouelleil A."/>
            <person name="Chapman S.B."/>
            <person name="Priest M."/>
            <person name="Young S.K."/>
            <person name="Wortman J."/>
            <person name="Nusbaum C."/>
            <person name="Birren B."/>
        </authorList>
    </citation>
    <scope>NUCLEOTIDE SEQUENCE [LARGE SCALE GENOMIC DNA]</scope>
    <source>
        <strain evidence="4 5">CBS 89968</strain>
    </source>
</reference>
<keyword evidence="2" id="KW-0521">NADP</keyword>
<organism evidence="4 5">
    <name type="scientific">Exophiala spinifera</name>
    <dbReference type="NCBI Taxonomy" id="91928"/>
    <lineage>
        <taxon>Eukaryota</taxon>
        <taxon>Fungi</taxon>
        <taxon>Dikarya</taxon>
        <taxon>Ascomycota</taxon>
        <taxon>Pezizomycotina</taxon>
        <taxon>Eurotiomycetes</taxon>
        <taxon>Chaetothyriomycetidae</taxon>
        <taxon>Chaetothyriales</taxon>
        <taxon>Herpotrichiellaceae</taxon>
        <taxon>Exophiala</taxon>
    </lineage>
</organism>
<dbReference type="Gene3D" id="3.40.50.720">
    <property type="entry name" value="NAD(P)-binding Rossmann-like Domain"/>
    <property type="match status" value="1"/>
</dbReference>
<sequence>MSEISVIVTGGASGIGLANVRKLAGKWLAVKTHISILDINTQQGEQIVNSLKNEFSSSGHTTFTFHRCDVASWDSLAEAFTDIFTVQRRIDIVFANAGVAEKGAFMEPSNKPTKPNMLCCDINFYGVLNTVNLAIHYMNKNQISTRNGLRGSIICTASNSGLYAFPLEPMYAAAKHGVVGLVRSLGPRLAQGKIQINGLAPCVVETNIAPGVGQLDGIILTPLSTVVKAVEMILDDASISGQIAEISEDRVTWPKQQDYVDDSTRKNYGILCTLVEGATSA</sequence>
<proteinExistence type="inferred from homology"/>
<dbReference type="PANTHER" id="PTHR44229:SF4">
    <property type="entry name" value="15-HYDROXYPROSTAGLANDIN DEHYDROGENASE [NAD(+)]"/>
    <property type="match status" value="1"/>
</dbReference>
<evidence type="ECO:0000313" key="4">
    <source>
        <dbReference type="EMBL" id="KIW18213.1"/>
    </source>
</evidence>
<name>A0A0D2BGS9_9EURO</name>
<dbReference type="GeneID" id="27329584"/>
<evidence type="ECO:0000256" key="1">
    <source>
        <dbReference type="ARBA" id="ARBA00006484"/>
    </source>
</evidence>
<dbReference type="RefSeq" id="XP_016238429.1">
    <property type="nucleotide sequence ID" value="XM_016376859.1"/>
</dbReference>
<dbReference type="Proteomes" id="UP000053328">
    <property type="component" value="Unassembled WGS sequence"/>
</dbReference>
<dbReference type="GO" id="GO:0005737">
    <property type="term" value="C:cytoplasm"/>
    <property type="evidence" value="ECO:0007669"/>
    <property type="project" value="TreeGrafter"/>
</dbReference>
<accession>A0A0D2BGS9</accession>
<keyword evidence="5" id="KW-1185">Reference proteome</keyword>
<keyword evidence="3" id="KW-0560">Oxidoreductase</keyword>
<evidence type="ECO:0000313" key="5">
    <source>
        <dbReference type="Proteomes" id="UP000053328"/>
    </source>
</evidence>
<dbReference type="PANTHER" id="PTHR44229">
    <property type="entry name" value="15-HYDROXYPROSTAGLANDIN DEHYDROGENASE [NAD(+)]"/>
    <property type="match status" value="1"/>
</dbReference>
<dbReference type="InterPro" id="IPR020904">
    <property type="entry name" value="Sc_DH/Rdtase_CS"/>
</dbReference>
<comment type="similarity">
    <text evidence="1">Belongs to the short-chain dehydrogenases/reductases (SDR) family.</text>
</comment>